<feature type="region of interest" description="Disordered" evidence="1">
    <location>
        <begin position="65"/>
        <end position="92"/>
    </location>
</feature>
<gene>
    <name evidence="2" type="ORF">NDU88_003292</name>
</gene>
<dbReference type="EMBL" id="JANPWB010000003">
    <property type="protein sequence ID" value="KAJ1199458.1"/>
    <property type="molecule type" value="Genomic_DNA"/>
</dbReference>
<reference evidence="2" key="1">
    <citation type="journal article" date="2022" name="bioRxiv">
        <title>Sequencing and chromosome-scale assembly of the giantPleurodeles waltlgenome.</title>
        <authorList>
            <person name="Brown T."/>
            <person name="Elewa A."/>
            <person name="Iarovenko S."/>
            <person name="Subramanian E."/>
            <person name="Araus A.J."/>
            <person name="Petzold A."/>
            <person name="Susuki M."/>
            <person name="Suzuki K.-i.T."/>
            <person name="Hayashi T."/>
            <person name="Toyoda A."/>
            <person name="Oliveira C."/>
            <person name="Osipova E."/>
            <person name="Leigh N.D."/>
            <person name="Simon A."/>
            <person name="Yun M.H."/>
        </authorList>
    </citation>
    <scope>NUCLEOTIDE SEQUENCE</scope>
    <source>
        <strain evidence="2">20211129_DDA</strain>
        <tissue evidence="2">Liver</tissue>
    </source>
</reference>
<name>A0AAV7VCX9_PLEWA</name>
<evidence type="ECO:0000313" key="2">
    <source>
        <dbReference type="EMBL" id="KAJ1199458.1"/>
    </source>
</evidence>
<proteinExistence type="predicted"/>
<dbReference type="AlphaFoldDB" id="A0AAV7VCX9"/>
<evidence type="ECO:0000256" key="1">
    <source>
        <dbReference type="SAM" id="MobiDB-lite"/>
    </source>
</evidence>
<protein>
    <submittedName>
        <fullName evidence="2">Uncharacterized protein</fullName>
    </submittedName>
</protein>
<comment type="caution">
    <text evidence="2">The sequence shown here is derived from an EMBL/GenBank/DDBJ whole genome shotgun (WGS) entry which is preliminary data.</text>
</comment>
<sequence>MSPDTVCNRQYTAGLARGALTGQRPGQQRSLGPTPAPLARGVKVITSLPGSEVPGLEIYASLSCEGKNDASPTRPEKKRRTASLAGQESTKR</sequence>
<organism evidence="2 3">
    <name type="scientific">Pleurodeles waltl</name>
    <name type="common">Iberian ribbed newt</name>
    <dbReference type="NCBI Taxonomy" id="8319"/>
    <lineage>
        <taxon>Eukaryota</taxon>
        <taxon>Metazoa</taxon>
        <taxon>Chordata</taxon>
        <taxon>Craniata</taxon>
        <taxon>Vertebrata</taxon>
        <taxon>Euteleostomi</taxon>
        <taxon>Amphibia</taxon>
        <taxon>Batrachia</taxon>
        <taxon>Caudata</taxon>
        <taxon>Salamandroidea</taxon>
        <taxon>Salamandridae</taxon>
        <taxon>Pleurodelinae</taxon>
        <taxon>Pleurodeles</taxon>
    </lineage>
</organism>
<keyword evidence="3" id="KW-1185">Reference proteome</keyword>
<feature type="region of interest" description="Disordered" evidence="1">
    <location>
        <begin position="17"/>
        <end position="37"/>
    </location>
</feature>
<accession>A0AAV7VCX9</accession>
<evidence type="ECO:0000313" key="3">
    <source>
        <dbReference type="Proteomes" id="UP001066276"/>
    </source>
</evidence>
<dbReference type="Proteomes" id="UP001066276">
    <property type="component" value="Chromosome 2_1"/>
</dbReference>